<evidence type="ECO:0000313" key="2">
    <source>
        <dbReference type="EMBL" id="CAF1227463.1"/>
    </source>
</evidence>
<gene>
    <name evidence="2" type="ORF">GPM918_LOCUS25001</name>
    <name evidence="3" type="ORF">SRO942_LOCUS25003</name>
</gene>
<evidence type="ECO:0000256" key="1">
    <source>
        <dbReference type="SAM" id="MobiDB-lite"/>
    </source>
</evidence>
<dbReference type="AlphaFoldDB" id="A0A814YBX0"/>
<dbReference type="EMBL" id="CAJNOQ010009529">
    <property type="protein sequence ID" value="CAF1227463.1"/>
    <property type="molecule type" value="Genomic_DNA"/>
</dbReference>
<evidence type="ECO:0000313" key="4">
    <source>
        <dbReference type="Proteomes" id="UP000663829"/>
    </source>
</evidence>
<dbReference type="EMBL" id="CAJOBC010009532">
    <property type="protein sequence ID" value="CAF3990266.1"/>
    <property type="molecule type" value="Genomic_DNA"/>
</dbReference>
<dbReference type="Proteomes" id="UP000663829">
    <property type="component" value="Unassembled WGS sequence"/>
</dbReference>
<comment type="caution">
    <text evidence="2">The sequence shown here is derived from an EMBL/GenBank/DDBJ whole genome shotgun (WGS) entry which is preliminary data.</text>
</comment>
<accession>A0A814YBX0</accession>
<feature type="non-terminal residue" evidence="2">
    <location>
        <position position="24"/>
    </location>
</feature>
<sequence>MYINTPGASPGTRRKSGTTSEVGK</sequence>
<organism evidence="2 4">
    <name type="scientific">Didymodactylos carnosus</name>
    <dbReference type="NCBI Taxonomy" id="1234261"/>
    <lineage>
        <taxon>Eukaryota</taxon>
        <taxon>Metazoa</taxon>
        <taxon>Spiralia</taxon>
        <taxon>Gnathifera</taxon>
        <taxon>Rotifera</taxon>
        <taxon>Eurotatoria</taxon>
        <taxon>Bdelloidea</taxon>
        <taxon>Philodinida</taxon>
        <taxon>Philodinidae</taxon>
        <taxon>Didymodactylos</taxon>
    </lineage>
</organism>
<protein>
    <submittedName>
        <fullName evidence="2">Uncharacterized protein</fullName>
    </submittedName>
</protein>
<name>A0A814YBX0_9BILA</name>
<evidence type="ECO:0000313" key="3">
    <source>
        <dbReference type="EMBL" id="CAF3990266.1"/>
    </source>
</evidence>
<dbReference type="Proteomes" id="UP000681722">
    <property type="component" value="Unassembled WGS sequence"/>
</dbReference>
<keyword evidence="4" id="KW-1185">Reference proteome</keyword>
<feature type="region of interest" description="Disordered" evidence="1">
    <location>
        <begin position="1"/>
        <end position="24"/>
    </location>
</feature>
<proteinExistence type="predicted"/>
<reference evidence="2" key="1">
    <citation type="submission" date="2021-02" db="EMBL/GenBank/DDBJ databases">
        <authorList>
            <person name="Nowell W R."/>
        </authorList>
    </citation>
    <scope>NUCLEOTIDE SEQUENCE</scope>
</reference>